<keyword evidence="8 16" id="KW-0540">Nuclease</keyword>
<keyword evidence="14 16" id="KW-0464">Manganese</keyword>
<evidence type="ECO:0000256" key="12">
    <source>
        <dbReference type="ARBA" id="ARBA00022842"/>
    </source>
</evidence>
<dbReference type="CDD" id="cd06131">
    <property type="entry name" value="DNA_pol_III_epsilon_Ecoli_like"/>
    <property type="match status" value="1"/>
</dbReference>
<keyword evidence="19" id="KW-1185">Reference proteome</keyword>
<evidence type="ECO:0000256" key="15">
    <source>
        <dbReference type="ARBA" id="ARBA00049244"/>
    </source>
</evidence>
<keyword evidence="7 16" id="KW-0235">DNA replication</keyword>
<evidence type="ECO:0000256" key="5">
    <source>
        <dbReference type="ARBA" id="ARBA00022679"/>
    </source>
</evidence>
<dbReference type="NCBIfam" id="TIGR00573">
    <property type="entry name" value="dnaq"/>
    <property type="match status" value="1"/>
</dbReference>
<keyword evidence="9 16" id="KW-0479">Metal-binding</keyword>
<dbReference type="Pfam" id="PF00929">
    <property type="entry name" value="RNase_T"/>
    <property type="match status" value="1"/>
</dbReference>
<sequence length="279" mass="30860">MTHQPAHTPLRQIVLDTETTGLSAKHGERIIEIACLELIDFKPTGRTLHHYINPQRRCHPEATQVHGITDAFLQDKPTFAELADDILAFVAGATLVIHNAPFDLGFLNAELLHLKRPALQKQIAGVVDTLAIARKNFPNQRNSLDALCARFGVDRSARHFHGALLDAQLLAEVYQRLHKQAAERELLAKLNHPKAPCPLTHHGDWLTHLTGCLPTDARMEVTLVLHYAATAKANPHQHTPQRYSYRVCALDVALSSMPASQCRLIHINAFGGDAPCGQT</sequence>
<keyword evidence="13 16" id="KW-0239">DNA-directed DNA polymerase</keyword>
<keyword evidence="12 16" id="KW-0460">Magnesium</keyword>
<keyword evidence="10 16" id="KW-0378">Hydrolase</keyword>
<dbReference type="EC" id="2.7.7.7" evidence="3 16"/>
<evidence type="ECO:0000256" key="11">
    <source>
        <dbReference type="ARBA" id="ARBA00022839"/>
    </source>
</evidence>
<evidence type="ECO:0000256" key="6">
    <source>
        <dbReference type="ARBA" id="ARBA00022695"/>
    </source>
</evidence>
<proteinExistence type="predicted"/>
<dbReference type="InterPro" id="IPR013520">
    <property type="entry name" value="Ribonucl_H"/>
</dbReference>
<dbReference type="RefSeq" id="WP_283222970.1">
    <property type="nucleotide sequence ID" value="NZ_JASGBH010000001.1"/>
</dbReference>
<accession>A0ABT6X375</accession>
<dbReference type="InterPro" id="IPR006309">
    <property type="entry name" value="DnaQ_proteo"/>
</dbReference>
<comment type="function">
    <text evidence="16">DNA polymerase III is a complex, multichain enzyme responsible for most of the replicative synthesis in bacteria. The epsilon subunit contain the editing function and is a proofreading 3'-5' exonuclease.</text>
</comment>
<keyword evidence="6 16" id="KW-0548">Nucleotidyltransferase</keyword>
<dbReference type="SUPFAM" id="SSF53098">
    <property type="entry name" value="Ribonuclease H-like"/>
    <property type="match status" value="1"/>
</dbReference>
<dbReference type="InterPro" id="IPR012337">
    <property type="entry name" value="RNaseH-like_sf"/>
</dbReference>
<evidence type="ECO:0000313" key="19">
    <source>
        <dbReference type="Proteomes" id="UP001431902"/>
    </source>
</evidence>
<dbReference type="SMART" id="SM00479">
    <property type="entry name" value="EXOIII"/>
    <property type="match status" value="1"/>
</dbReference>
<evidence type="ECO:0000256" key="14">
    <source>
        <dbReference type="ARBA" id="ARBA00023211"/>
    </source>
</evidence>
<evidence type="ECO:0000256" key="1">
    <source>
        <dbReference type="ARBA" id="ARBA00001936"/>
    </source>
</evidence>
<dbReference type="GO" id="GO:0003887">
    <property type="term" value="F:DNA-directed DNA polymerase activity"/>
    <property type="evidence" value="ECO:0007669"/>
    <property type="project" value="UniProtKB-EC"/>
</dbReference>
<evidence type="ECO:0000259" key="17">
    <source>
        <dbReference type="SMART" id="SM00479"/>
    </source>
</evidence>
<evidence type="ECO:0000256" key="3">
    <source>
        <dbReference type="ARBA" id="ARBA00012417"/>
    </source>
</evidence>
<name>A0ABT6X375_9BURK</name>
<comment type="cofactor">
    <cofactor evidence="1 16">
        <name>Mn(2+)</name>
        <dbReference type="ChEBI" id="CHEBI:29035"/>
    </cofactor>
</comment>
<evidence type="ECO:0000256" key="8">
    <source>
        <dbReference type="ARBA" id="ARBA00022722"/>
    </source>
</evidence>
<feature type="domain" description="Exonuclease" evidence="17">
    <location>
        <begin position="11"/>
        <end position="183"/>
    </location>
</feature>
<comment type="subunit">
    <text evidence="16">DNA polymerase III contains a core (composed of alpha, epsilon and theta chains) that associates with a tau subunit. This core dimerizes to form the POLIII' complex. PolIII' associates with the gamma complex (composed of gamma, delta, delta', psi and chi chains) and with the beta chain to form the complete DNA polymerase III complex.</text>
</comment>
<reference evidence="18" key="1">
    <citation type="submission" date="2023-05" db="EMBL/GenBank/DDBJ databases">
        <title>Limnohabitans sp. strain HM2-2 Genome sequencing and assembly.</title>
        <authorList>
            <person name="Jung Y."/>
        </authorList>
    </citation>
    <scope>NUCLEOTIDE SEQUENCE</scope>
    <source>
        <strain evidence="18">HM2-2</strain>
    </source>
</reference>
<dbReference type="NCBIfam" id="TIGR01406">
    <property type="entry name" value="dnaQ_proteo"/>
    <property type="match status" value="1"/>
</dbReference>
<evidence type="ECO:0000256" key="10">
    <source>
        <dbReference type="ARBA" id="ARBA00022801"/>
    </source>
</evidence>
<comment type="caution">
    <text evidence="18">The sequence shown here is derived from an EMBL/GenBank/DDBJ whole genome shotgun (WGS) entry which is preliminary data.</text>
</comment>
<evidence type="ECO:0000256" key="9">
    <source>
        <dbReference type="ARBA" id="ARBA00022723"/>
    </source>
</evidence>
<keyword evidence="5 16" id="KW-0808">Transferase</keyword>
<comment type="catalytic activity">
    <reaction evidence="15 16">
        <text>DNA(n) + a 2'-deoxyribonucleoside 5'-triphosphate = DNA(n+1) + diphosphate</text>
        <dbReference type="Rhea" id="RHEA:22508"/>
        <dbReference type="Rhea" id="RHEA-COMP:17339"/>
        <dbReference type="Rhea" id="RHEA-COMP:17340"/>
        <dbReference type="ChEBI" id="CHEBI:33019"/>
        <dbReference type="ChEBI" id="CHEBI:61560"/>
        <dbReference type="ChEBI" id="CHEBI:173112"/>
        <dbReference type="EC" id="2.7.7.7"/>
    </reaction>
</comment>
<dbReference type="EMBL" id="JASGBH010000001">
    <property type="protein sequence ID" value="MDI9232567.1"/>
    <property type="molecule type" value="Genomic_DNA"/>
</dbReference>
<evidence type="ECO:0000256" key="2">
    <source>
        <dbReference type="ARBA" id="ARBA00001946"/>
    </source>
</evidence>
<organism evidence="18 19">
    <name type="scientific">Limnohabitans lacus</name>
    <dbReference type="NCBI Taxonomy" id="3045173"/>
    <lineage>
        <taxon>Bacteria</taxon>
        <taxon>Pseudomonadati</taxon>
        <taxon>Pseudomonadota</taxon>
        <taxon>Betaproteobacteria</taxon>
        <taxon>Burkholderiales</taxon>
        <taxon>Comamonadaceae</taxon>
        <taxon>Limnohabitans</taxon>
    </lineage>
</organism>
<evidence type="ECO:0000256" key="13">
    <source>
        <dbReference type="ARBA" id="ARBA00022932"/>
    </source>
</evidence>
<dbReference type="PANTHER" id="PTHR30231">
    <property type="entry name" value="DNA POLYMERASE III SUBUNIT EPSILON"/>
    <property type="match status" value="1"/>
</dbReference>
<dbReference type="NCBIfam" id="NF004316">
    <property type="entry name" value="PRK05711.1"/>
    <property type="match status" value="1"/>
</dbReference>
<dbReference type="PANTHER" id="PTHR30231:SF41">
    <property type="entry name" value="DNA POLYMERASE III SUBUNIT EPSILON"/>
    <property type="match status" value="1"/>
</dbReference>
<comment type="cofactor">
    <cofactor evidence="2 16">
        <name>Mg(2+)</name>
        <dbReference type="ChEBI" id="CHEBI:18420"/>
    </cofactor>
</comment>
<dbReference type="InterPro" id="IPR006054">
    <property type="entry name" value="DnaQ"/>
</dbReference>
<dbReference type="Proteomes" id="UP001431902">
    <property type="component" value="Unassembled WGS sequence"/>
</dbReference>
<protein>
    <recommendedName>
        <fullName evidence="4 16">DNA polymerase III subunit epsilon</fullName>
        <ecNumber evidence="3 16">2.7.7.7</ecNumber>
    </recommendedName>
</protein>
<dbReference type="InterPro" id="IPR036397">
    <property type="entry name" value="RNaseH_sf"/>
</dbReference>
<evidence type="ECO:0000256" key="7">
    <source>
        <dbReference type="ARBA" id="ARBA00022705"/>
    </source>
</evidence>
<evidence type="ECO:0000256" key="4">
    <source>
        <dbReference type="ARBA" id="ARBA00020352"/>
    </source>
</evidence>
<keyword evidence="11 16" id="KW-0269">Exonuclease</keyword>
<evidence type="ECO:0000313" key="18">
    <source>
        <dbReference type="EMBL" id="MDI9232567.1"/>
    </source>
</evidence>
<evidence type="ECO:0000256" key="16">
    <source>
        <dbReference type="RuleBase" id="RU364087"/>
    </source>
</evidence>
<dbReference type="Gene3D" id="3.30.420.10">
    <property type="entry name" value="Ribonuclease H-like superfamily/Ribonuclease H"/>
    <property type="match status" value="1"/>
</dbReference>
<gene>
    <name evidence="16 18" type="primary">dnaQ</name>
    <name evidence="18" type="ORF">QLQ16_01810</name>
</gene>